<sequence>MGNASNNEFEGHEHIMKHYDGMHFCNLVVVPLMSETKTNPGRWFFGAISGKARKLVAIITNG</sequence>
<accession>A0ABU6SD53</accession>
<proteinExistence type="predicted"/>
<evidence type="ECO:0000313" key="2">
    <source>
        <dbReference type="Proteomes" id="UP001341840"/>
    </source>
</evidence>
<dbReference type="EMBL" id="JASCZI010060568">
    <property type="protein sequence ID" value="MED6134014.1"/>
    <property type="molecule type" value="Genomic_DNA"/>
</dbReference>
<name>A0ABU6SD53_9FABA</name>
<gene>
    <name evidence="1" type="ORF">PIB30_033639</name>
</gene>
<organism evidence="1 2">
    <name type="scientific">Stylosanthes scabra</name>
    <dbReference type="NCBI Taxonomy" id="79078"/>
    <lineage>
        <taxon>Eukaryota</taxon>
        <taxon>Viridiplantae</taxon>
        <taxon>Streptophyta</taxon>
        <taxon>Embryophyta</taxon>
        <taxon>Tracheophyta</taxon>
        <taxon>Spermatophyta</taxon>
        <taxon>Magnoliopsida</taxon>
        <taxon>eudicotyledons</taxon>
        <taxon>Gunneridae</taxon>
        <taxon>Pentapetalae</taxon>
        <taxon>rosids</taxon>
        <taxon>fabids</taxon>
        <taxon>Fabales</taxon>
        <taxon>Fabaceae</taxon>
        <taxon>Papilionoideae</taxon>
        <taxon>50 kb inversion clade</taxon>
        <taxon>dalbergioids sensu lato</taxon>
        <taxon>Dalbergieae</taxon>
        <taxon>Pterocarpus clade</taxon>
        <taxon>Stylosanthes</taxon>
    </lineage>
</organism>
<dbReference type="Proteomes" id="UP001341840">
    <property type="component" value="Unassembled WGS sequence"/>
</dbReference>
<reference evidence="1 2" key="1">
    <citation type="journal article" date="2023" name="Plants (Basel)">
        <title>Bridging the Gap: Combining Genomics and Transcriptomics Approaches to Understand Stylosanthes scabra, an Orphan Legume from the Brazilian Caatinga.</title>
        <authorList>
            <person name="Ferreira-Neto J.R.C."/>
            <person name="da Silva M.D."/>
            <person name="Binneck E."/>
            <person name="de Melo N.F."/>
            <person name="da Silva R.H."/>
            <person name="de Melo A.L.T.M."/>
            <person name="Pandolfi V."/>
            <person name="Bustamante F.O."/>
            <person name="Brasileiro-Vidal A.C."/>
            <person name="Benko-Iseppon A.M."/>
        </authorList>
    </citation>
    <scope>NUCLEOTIDE SEQUENCE [LARGE SCALE GENOMIC DNA]</scope>
    <source>
        <tissue evidence="1">Leaves</tissue>
    </source>
</reference>
<evidence type="ECO:0000313" key="1">
    <source>
        <dbReference type="EMBL" id="MED6134014.1"/>
    </source>
</evidence>
<protein>
    <submittedName>
        <fullName evidence="1">Uncharacterized protein</fullName>
    </submittedName>
</protein>
<comment type="caution">
    <text evidence="1">The sequence shown here is derived from an EMBL/GenBank/DDBJ whole genome shotgun (WGS) entry which is preliminary data.</text>
</comment>
<keyword evidence="2" id="KW-1185">Reference proteome</keyword>